<sequence length="183" mass="21285">MTDIPSSEVKLERLKRSVIEAISVTMDLYGATPSVGELYGIMFFEDRPMTLEEMKDTMGMSKSSMSYAVRSLIDSRMVHKLDEKLERKVLYKAETDFYQAFQSFFTTKLQREVDVMRSAAEQALPEVQAVILDVSTNDEVRKEALAVYHKLLHALEYYEWLQRFIHLLQQGKLFNDKLNQLNL</sequence>
<evidence type="ECO:0000256" key="4">
    <source>
        <dbReference type="PIRNR" id="PIRNR006707"/>
    </source>
</evidence>
<evidence type="ECO:0000313" key="6">
    <source>
        <dbReference type="Proteomes" id="UP000249522"/>
    </source>
</evidence>
<evidence type="ECO:0000313" key="5">
    <source>
        <dbReference type="EMBL" id="PZD95797.1"/>
    </source>
</evidence>
<comment type="similarity">
    <text evidence="4">Belongs to the GbsR family.</text>
</comment>
<dbReference type="Proteomes" id="UP000249522">
    <property type="component" value="Unassembled WGS sequence"/>
</dbReference>
<dbReference type="PANTHER" id="PTHR38465:SF1">
    <property type="entry name" value="HTH-TYPE TRANSCRIPTIONAL REGULATOR MJ1563-RELATED"/>
    <property type="match status" value="1"/>
</dbReference>
<keyword evidence="2 4" id="KW-0238">DNA-binding</keyword>
<dbReference type="InterPro" id="IPR036390">
    <property type="entry name" value="WH_DNA-bd_sf"/>
</dbReference>
<name>A0A2W1LWD4_9BACL</name>
<reference evidence="5 6" key="1">
    <citation type="submission" date="2018-06" db="EMBL/GenBank/DDBJ databases">
        <title>Paenibacillus imtechensis sp. nov.</title>
        <authorList>
            <person name="Pinnaka A.K."/>
            <person name="Singh H."/>
            <person name="Kaur M."/>
        </authorList>
    </citation>
    <scope>NUCLEOTIDE SEQUENCE [LARGE SCALE GENOMIC DNA]</scope>
    <source>
        <strain evidence="5 6">SMB1</strain>
    </source>
</reference>
<evidence type="ECO:0000256" key="3">
    <source>
        <dbReference type="ARBA" id="ARBA00023163"/>
    </source>
</evidence>
<gene>
    <name evidence="5" type="ORF">DNH61_10080</name>
</gene>
<keyword evidence="3 4" id="KW-0804">Transcription</keyword>
<dbReference type="PIRSF" id="PIRSF006707">
    <property type="entry name" value="MJ1563"/>
    <property type="match status" value="1"/>
</dbReference>
<dbReference type="SUPFAM" id="SSF46785">
    <property type="entry name" value="Winged helix' DNA-binding domain"/>
    <property type="match status" value="1"/>
</dbReference>
<proteinExistence type="inferred from homology"/>
<accession>A0A2W1LWD4</accession>
<keyword evidence="6" id="KW-1185">Reference proteome</keyword>
<dbReference type="InterPro" id="IPR036388">
    <property type="entry name" value="WH-like_DNA-bd_sf"/>
</dbReference>
<organism evidence="5 6">
    <name type="scientific">Paenibacillus sambharensis</name>
    <dbReference type="NCBI Taxonomy" id="1803190"/>
    <lineage>
        <taxon>Bacteria</taxon>
        <taxon>Bacillati</taxon>
        <taxon>Bacillota</taxon>
        <taxon>Bacilli</taxon>
        <taxon>Bacillales</taxon>
        <taxon>Paenibacillaceae</taxon>
        <taxon>Paenibacillus</taxon>
    </lineage>
</organism>
<protein>
    <recommendedName>
        <fullName evidence="4">HTH-type transcriptional regulator</fullName>
    </recommendedName>
</protein>
<dbReference type="GO" id="GO:0003677">
    <property type="term" value="F:DNA binding"/>
    <property type="evidence" value="ECO:0007669"/>
    <property type="project" value="UniProtKB-UniRule"/>
</dbReference>
<comment type="caution">
    <text evidence="5">The sequence shown here is derived from an EMBL/GenBank/DDBJ whole genome shotgun (WGS) entry which is preliminary data.</text>
</comment>
<dbReference type="OrthoDB" id="9800374at2"/>
<keyword evidence="1 4" id="KW-0805">Transcription regulation</keyword>
<dbReference type="InterPro" id="IPR026282">
    <property type="entry name" value="MJ1563"/>
</dbReference>
<dbReference type="PANTHER" id="PTHR38465">
    <property type="entry name" value="HTH-TYPE TRANSCRIPTIONAL REGULATOR MJ1563-RELATED"/>
    <property type="match status" value="1"/>
</dbReference>
<dbReference type="EMBL" id="QKRB01000043">
    <property type="protein sequence ID" value="PZD95797.1"/>
    <property type="molecule type" value="Genomic_DNA"/>
</dbReference>
<dbReference type="InterPro" id="IPR052362">
    <property type="entry name" value="HTH-GbsR_regulator"/>
</dbReference>
<dbReference type="Gene3D" id="1.10.10.10">
    <property type="entry name" value="Winged helix-like DNA-binding domain superfamily/Winged helix DNA-binding domain"/>
    <property type="match status" value="1"/>
</dbReference>
<dbReference type="AlphaFoldDB" id="A0A2W1LWD4"/>
<evidence type="ECO:0000256" key="1">
    <source>
        <dbReference type="ARBA" id="ARBA00023015"/>
    </source>
</evidence>
<evidence type="ECO:0000256" key="2">
    <source>
        <dbReference type="ARBA" id="ARBA00023125"/>
    </source>
</evidence>